<dbReference type="PANTHER" id="PTHR42753">
    <property type="entry name" value="MITOCHONDRIAL RIBOSOME PROTEIN L39/PROLYL-TRNA LIGASE FAMILY MEMBER"/>
    <property type="match status" value="1"/>
</dbReference>
<gene>
    <name evidence="6" type="ORF">QT716_03905</name>
</gene>
<keyword evidence="2" id="KW-0547">Nucleotide-binding</keyword>
<organism evidence="6 7">
    <name type="scientific">Sporosarcina aquimarina</name>
    <dbReference type="NCBI Taxonomy" id="114975"/>
    <lineage>
        <taxon>Bacteria</taxon>
        <taxon>Bacillati</taxon>
        <taxon>Bacillota</taxon>
        <taxon>Bacilli</taxon>
        <taxon>Bacillales</taxon>
        <taxon>Caryophanaceae</taxon>
        <taxon>Sporosarcina</taxon>
    </lineage>
</organism>
<proteinExistence type="predicted"/>
<protein>
    <submittedName>
        <fullName evidence="6">YbaK/EbsC family protein</fullName>
    </submittedName>
</protein>
<keyword evidence="7" id="KW-1185">Reference proteome</keyword>
<dbReference type="Pfam" id="PF03129">
    <property type="entry name" value="HGTP_anticodon"/>
    <property type="match status" value="1"/>
</dbReference>
<dbReference type="EMBL" id="JAUBDH010000002">
    <property type="protein sequence ID" value="MDW0109194.1"/>
    <property type="molecule type" value="Genomic_DNA"/>
</dbReference>
<evidence type="ECO:0000259" key="5">
    <source>
        <dbReference type="Pfam" id="PF04073"/>
    </source>
</evidence>
<dbReference type="Gene3D" id="3.40.50.800">
    <property type="entry name" value="Anticodon-binding domain"/>
    <property type="match status" value="1"/>
</dbReference>
<keyword evidence="1" id="KW-0963">Cytoplasm</keyword>
<evidence type="ECO:0000259" key="4">
    <source>
        <dbReference type="Pfam" id="PF03129"/>
    </source>
</evidence>
<dbReference type="InterPro" id="IPR036621">
    <property type="entry name" value="Anticodon-bd_dom_sf"/>
</dbReference>
<dbReference type="SUPFAM" id="SSF52954">
    <property type="entry name" value="Class II aaRS ABD-related"/>
    <property type="match status" value="1"/>
</dbReference>
<keyword evidence="3" id="KW-0436">Ligase</keyword>
<dbReference type="InterPro" id="IPR036754">
    <property type="entry name" value="YbaK/aa-tRNA-synt-asso_dom_sf"/>
</dbReference>
<evidence type="ECO:0000313" key="6">
    <source>
        <dbReference type="EMBL" id="MDW0109194.1"/>
    </source>
</evidence>
<name>A0ABU4FWV2_9BACL</name>
<evidence type="ECO:0000256" key="2">
    <source>
        <dbReference type="ARBA" id="ARBA00022840"/>
    </source>
</evidence>
<feature type="domain" description="YbaK/aminoacyl-tRNA synthetase-associated" evidence="5">
    <location>
        <begin position="232"/>
        <end position="343"/>
    </location>
</feature>
<keyword evidence="3" id="KW-0030">Aminoacyl-tRNA synthetase</keyword>
<dbReference type="SUPFAM" id="SSF55681">
    <property type="entry name" value="Class II aaRS and biotin synthetases"/>
    <property type="match status" value="1"/>
</dbReference>
<dbReference type="Gene3D" id="3.30.930.10">
    <property type="entry name" value="Bira Bifunctional Protein, Domain 2"/>
    <property type="match status" value="1"/>
</dbReference>
<dbReference type="Proteomes" id="UP001280629">
    <property type="component" value="Unassembled WGS sequence"/>
</dbReference>
<dbReference type="PANTHER" id="PTHR42753:SF2">
    <property type="entry name" value="PROLINE--TRNA LIGASE"/>
    <property type="match status" value="1"/>
</dbReference>
<sequence>MKQSGVFIPTAETSSNCQADQLLTQSGYVQETSEGLYAYFPLARKVIESIKKMIRDEMEAAKVLEVDLPSEQFGHSTGKSDEMVLLSLIAKEVISSEQLPISVFHMKQQIRKAKPSSHNSGLMYSKEYALMSGYSFHTDSVEAKQNGATLYSVFSTIATKIGLPFRVIHSVNENGINEYEFIALSECGEEKFAISTNSSYTEKVELAGSVSEEIENPAKQKKAAKINGNGSGIDQLGELLKLDPSQLIRAYLYKVKEESAIILIRADHQLNEMKLKKSFGTSNIRRLEFNEVKEILGVDEKNLGPVQLPFGFPVYADYGISSVEYGLCGANEKDTFLENVNPDRDFTIDRYVDIRYVQEGESSPDGNGTLTFASGVTFARIIEPEPVFTKINVANKDTLEILTGYYYMDMNRLFAATAEHFSDSLGLKWPIQLAPYDIHLLIEDSHDEMQQQLADELHSVMNGYRYRVLFDDRNVSAEEKIQTSNQLGIPVRVVVGKAATEGSVEVTFRAVGEPVLWRKEEVTGRLQEFFRTE</sequence>
<comment type="caution">
    <text evidence="6">The sequence shown here is derived from an EMBL/GenBank/DDBJ whole genome shotgun (WGS) entry which is preliminary data.</text>
</comment>
<evidence type="ECO:0000256" key="3">
    <source>
        <dbReference type="ARBA" id="ARBA00023146"/>
    </source>
</evidence>
<evidence type="ECO:0000256" key="1">
    <source>
        <dbReference type="ARBA" id="ARBA00022490"/>
    </source>
</evidence>
<dbReference type="RefSeq" id="WP_317934619.1">
    <property type="nucleotide sequence ID" value="NZ_JAUBDH010000002.1"/>
</dbReference>
<dbReference type="InterPro" id="IPR004154">
    <property type="entry name" value="Anticodon-bd"/>
</dbReference>
<dbReference type="SUPFAM" id="SSF55826">
    <property type="entry name" value="YbaK/ProRS associated domain"/>
    <property type="match status" value="1"/>
</dbReference>
<accession>A0ABU4FWV2</accession>
<keyword evidence="2" id="KW-0067">ATP-binding</keyword>
<evidence type="ECO:0000313" key="7">
    <source>
        <dbReference type="Proteomes" id="UP001280629"/>
    </source>
</evidence>
<dbReference type="InterPro" id="IPR045864">
    <property type="entry name" value="aa-tRNA-synth_II/BPL/LPL"/>
</dbReference>
<dbReference type="InterPro" id="IPR007214">
    <property type="entry name" value="YbaK/aa-tRNA-synth-assoc-dom"/>
</dbReference>
<dbReference type="Gene3D" id="3.90.960.10">
    <property type="entry name" value="YbaK/aminoacyl-tRNA synthetase-associated domain"/>
    <property type="match status" value="1"/>
</dbReference>
<dbReference type="InterPro" id="IPR050062">
    <property type="entry name" value="Pro-tRNA_synthetase"/>
</dbReference>
<dbReference type="Pfam" id="PF04073">
    <property type="entry name" value="tRNA_edit"/>
    <property type="match status" value="1"/>
</dbReference>
<feature type="domain" description="Anticodon-binding" evidence="4">
    <location>
        <begin position="447"/>
        <end position="528"/>
    </location>
</feature>
<reference evidence="6 7" key="1">
    <citation type="submission" date="2023-06" db="EMBL/GenBank/DDBJ databases">
        <title>Sporosarcina sp. nov., isolated from Korean traditional fermented seafood 'Jeotgal'.</title>
        <authorList>
            <person name="Yang A.-I."/>
            <person name="Shin N.-R."/>
        </authorList>
    </citation>
    <scope>NUCLEOTIDE SEQUENCE [LARGE SCALE GENOMIC DNA]</scope>
    <source>
        <strain evidence="6 7">KCTC3840</strain>
    </source>
</reference>